<dbReference type="Pfam" id="PF05656">
    <property type="entry name" value="DUF805"/>
    <property type="match status" value="1"/>
</dbReference>
<keyword evidence="3" id="KW-1185">Reference proteome</keyword>
<proteinExistence type="predicted"/>
<keyword evidence="1" id="KW-0472">Membrane</keyword>
<dbReference type="Proteomes" id="UP000579281">
    <property type="component" value="Unassembled WGS sequence"/>
</dbReference>
<dbReference type="AlphaFoldDB" id="A0A841L6K8"/>
<feature type="transmembrane region" description="Helical" evidence="1">
    <location>
        <begin position="20"/>
        <end position="37"/>
    </location>
</feature>
<dbReference type="GO" id="GO:0005886">
    <property type="term" value="C:plasma membrane"/>
    <property type="evidence" value="ECO:0007669"/>
    <property type="project" value="TreeGrafter"/>
</dbReference>
<feature type="transmembrane region" description="Helical" evidence="1">
    <location>
        <begin position="43"/>
        <end position="62"/>
    </location>
</feature>
<gene>
    <name evidence="2" type="ORF">HNQ80_004156</name>
</gene>
<accession>A0A841L6K8</accession>
<protein>
    <submittedName>
        <fullName evidence="2">Uncharacterized membrane protein YhaH (DUF805 family)</fullName>
    </submittedName>
</protein>
<evidence type="ECO:0000256" key="1">
    <source>
        <dbReference type="SAM" id="Phobius"/>
    </source>
</evidence>
<dbReference type="InterPro" id="IPR008523">
    <property type="entry name" value="DUF805"/>
</dbReference>
<dbReference type="RefSeq" id="WP_184312515.1">
    <property type="nucleotide sequence ID" value="NZ_JACHEN010000031.1"/>
</dbReference>
<evidence type="ECO:0000313" key="2">
    <source>
        <dbReference type="EMBL" id="MBB6218019.1"/>
    </source>
</evidence>
<name>A0A841L6K8_9FIRM</name>
<feature type="transmembrane region" description="Helical" evidence="1">
    <location>
        <begin position="93"/>
        <end position="109"/>
    </location>
</feature>
<dbReference type="PANTHER" id="PTHR34980">
    <property type="entry name" value="INNER MEMBRANE PROTEIN-RELATED-RELATED"/>
    <property type="match status" value="1"/>
</dbReference>
<organism evidence="2 3">
    <name type="scientific">Anaerosolibacter carboniphilus</name>
    <dbReference type="NCBI Taxonomy" id="1417629"/>
    <lineage>
        <taxon>Bacteria</taxon>
        <taxon>Bacillati</taxon>
        <taxon>Bacillota</taxon>
        <taxon>Clostridia</taxon>
        <taxon>Peptostreptococcales</taxon>
        <taxon>Thermotaleaceae</taxon>
        <taxon>Anaerosolibacter</taxon>
    </lineage>
</organism>
<sequence>MITILKHIFSYKGRINRQKYNLYQLIAGIFIILEMIIDGRVNQAFLLIFSLFTTTLSIIVILKSIQRLHDINLPGYCMLTIAFLHILGEITNLLGFNILILIFILILAIKKGTDGPNKYGDDPLLPSPKETTP</sequence>
<reference evidence="2 3" key="1">
    <citation type="submission" date="2020-08" db="EMBL/GenBank/DDBJ databases">
        <title>Genomic Encyclopedia of Type Strains, Phase IV (KMG-IV): sequencing the most valuable type-strain genomes for metagenomic binning, comparative biology and taxonomic classification.</title>
        <authorList>
            <person name="Goeker M."/>
        </authorList>
    </citation>
    <scope>NUCLEOTIDE SEQUENCE [LARGE SCALE GENOMIC DNA]</scope>
    <source>
        <strain evidence="2 3">DSM 103526</strain>
    </source>
</reference>
<keyword evidence="1" id="KW-0812">Transmembrane</keyword>
<comment type="caution">
    <text evidence="2">The sequence shown here is derived from an EMBL/GenBank/DDBJ whole genome shotgun (WGS) entry which is preliminary data.</text>
</comment>
<keyword evidence="1" id="KW-1133">Transmembrane helix</keyword>
<dbReference type="EMBL" id="JACHEN010000031">
    <property type="protein sequence ID" value="MBB6218019.1"/>
    <property type="molecule type" value="Genomic_DNA"/>
</dbReference>
<evidence type="ECO:0000313" key="3">
    <source>
        <dbReference type="Proteomes" id="UP000579281"/>
    </source>
</evidence>